<evidence type="ECO:0000256" key="1">
    <source>
        <dbReference type="ARBA" id="ARBA00006762"/>
    </source>
</evidence>
<evidence type="ECO:0000256" key="6">
    <source>
        <dbReference type="PIRNR" id="PIRNR028841"/>
    </source>
</evidence>
<comment type="similarity">
    <text evidence="1 6">Belongs to the APC10 family.</text>
</comment>
<evidence type="ECO:0000256" key="4">
    <source>
        <dbReference type="ARBA" id="ARBA00022786"/>
    </source>
</evidence>
<reference evidence="8" key="1">
    <citation type="submission" date="2021-09" db="EMBL/GenBank/DDBJ databases">
        <authorList>
            <consortium name="AG Swart"/>
            <person name="Singh M."/>
            <person name="Singh A."/>
            <person name="Seah K."/>
            <person name="Emmerich C."/>
        </authorList>
    </citation>
    <scope>NUCLEOTIDE SEQUENCE</scope>
    <source>
        <strain evidence="8">ATCC30299</strain>
    </source>
</reference>
<protein>
    <recommendedName>
        <fullName evidence="6">Anaphase-promoting complex subunit 10</fullName>
    </recommendedName>
</protein>
<dbReference type="Pfam" id="PF03256">
    <property type="entry name" value="ANAPC10"/>
    <property type="match status" value="1"/>
</dbReference>
<dbReference type="SUPFAM" id="SSF49785">
    <property type="entry name" value="Galactose-binding domain-like"/>
    <property type="match status" value="1"/>
</dbReference>
<accession>A0AAU9IQ28</accession>
<name>A0AAU9IQ28_9CILI</name>
<keyword evidence="4 6" id="KW-0833">Ubl conjugation pathway</keyword>
<proteinExistence type="inferred from homology"/>
<organism evidence="8 9">
    <name type="scientific">Blepharisma stoltei</name>
    <dbReference type="NCBI Taxonomy" id="1481888"/>
    <lineage>
        <taxon>Eukaryota</taxon>
        <taxon>Sar</taxon>
        <taxon>Alveolata</taxon>
        <taxon>Ciliophora</taxon>
        <taxon>Postciliodesmatophora</taxon>
        <taxon>Heterotrichea</taxon>
        <taxon>Heterotrichida</taxon>
        <taxon>Blepharismidae</taxon>
        <taxon>Blepharisma</taxon>
    </lineage>
</organism>
<dbReference type="PIRSF" id="PIRSF028841">
    <property type="entry name" value="APC10_sub"/>
    <property type="match status" value="1"/>
</dbReference>
<comment type="caution">
    <text evidence="8">The sequence shown here is derived from an EMBL/GenBank/DDBJ whole genome shotgun (WGS) entry which is preliminary data.</text>
</comment>
<dbReference type="PANTHER" id="PTHR12936">
    <property type="entry name" value="ANAPHASE-PROMOTING COMPLEX 10"/>
    <property type="match status" value="1"/>
</dbReference>
<evidence type="ECO:0000259" key="7">
    <source>
        <dbReference type="PROSITE" id="PS51284"/>
    </source>
</evidence>
<gene>
    <name evidence="8" type="ORF">BSTOLATCC_MIC13041</name>
</gene>
<dbReference type="Proteomes" id="UP001162131">
    <property type="component" value="Unassembled WGS sequence"/>
</dbReference>
<keyword evidence="9" id="KW-1185">Reference proteome</keyword>
<dbReference type="GO" id="GO:0051301">
    <property type="term" value="P:cell division"/>
    <property type="evidence" value="ECO:0007669"/>
    <property type="project" value="UniProtKB-KW"/>
</dbReference>
<keyword evidence="5 6" id="KW-0131">Cell cycle</keyword>
<dbReference type="PROSITE" id="PS51284">
    <property type="entry name" value="DOC"/>
    <property type="match status" value="1"/>
</dbReference>
<keyword evidence="3 6" id="KW-0498">Mitosis</keyword>
<dbReference type="GO" id="GO:0005680">
    <property type="term" value="C:anaphase-promoting complex"/>
    <property type="evidence" value="ECO:0007669"/>
    <property type="project" value="InterPro"/>
</dbReference>
<dbReference type="PANTHER" id="PTHR12936:SF0">
    <property type="entry name" value="ANAPHASE-PROMOTING COMPLEX SUBUNIT 10"/>
    <property type="match status" value="1"/>
</dbReference>
<dbReference type="InterPro" id="IPR004939">
    <property type="entry name" value="APC_su10/DOC_dom"/>
</dbReference>
<dbReference type="InterPro" id="IPR016901">
    <property type="entry name" value="APC10/Doc1"/>
</dbReference>
<evidence type="ECO:0000256" key="2">
    <source>
        <dbReference type="ARBA" id="ARBA00022618"/>
    </source>
</evidence>
<dbReference type="InterPro" id="IPR008979">
    <property type="entry name" value="Galactose-bd-like_sf"/>
</dbReference>
<dbReference type="GO" id="GO:0031145">
    <property type="term" value="P:anaphase-promoting complex-dependent catabolic process"/>
    <property type="evidence" value="ECO:0007669"/>
    <property type="project" value="InterPro"/>
</dbReference>
<evidence type="ECO:0000256" key="3">
    <source>
        <dbReference type="ARBA" id="ARBA00022776"/>
    </source>
</evidence>
<dbReference type="GO" id="GO:0070979">
    <property type="term" value="P:protein K11-linked ubiquitination"/>
    <property type="evidence" value="ECO:0007669"/>
    <property type="project" value="TreeGrafter"/>
</dbReference>
<dbReference type="AlphaFoldDB" id="A0AAU9IQ28"/>
<sequence length="210" mass="23861">MSYLSPIGSPFTDVTDLFSHSELEGFPIDRPYTKTRIPLSANAHRREIGKLGIWTLSSAKLGNGVEQLRDDNVNTFWQSDGVQPHTVTVFFPRKIAVSEFCIFVDFKSDESYTPSKLSIYLGNTTTDLWEVQTVDLDEPTGWFNFSLGKQQGGAFRPVKTHIVQLMVLQNQHNGRDTHIREIKIFGPREDLKIAFPNFNSAAYSKYAFIH</sequence>
<dbReference type="Gene3D" id="2.60.120.260">
    <property type="entry name" value="Galactose-binding domain-like"/>
    <property type="match status" value="1"/>
</dbReference>
<evidence type="ECO:0000256" key="5">
    <source>
        <dbReference type="ARBA" id="ARBA00023306"/>
    </source>
</evidence>
<comment type="function">
    <text evidence="6">Component of the anaphase promoting complex/cyclosome (APC/C), a cell cycle-regulated E3 ubiquitin-protein ligase complex that controls progression through mitosis and the G1 phase of the cell cycle.</text>
</comment>
<dbReference type="CDD" id="cd08366">
    <property type="entry name" value="APC10"/>
    <property type="match status" value="1"/>
</dbReference>
<evidence type="ECO:0000313" key="9">
    <source>
        <dbReference type="Proteomes" id="UP001162131"/>
    </source>
</evidence>
<keyword evidence="2 6" id="KW-0132">Cell division</keyword>
<dbReference type="SMART" id="SM01337">
    <property type="entry name" value="APC10"/>
    <property type="match status" value="1"/>
</dbReference>
<feature type="domain" description="DOC" evidence="7">
    <location>
        <begin position="24"/>
        <end position="210"/>
    </location>
</feature>
<evidence type="ECO:0000313" key="8">
    <source>
        <dbReference type="EMBL" id="CAG9315267.1"/>
    </source>
</evidence>
<dbReference type="EMBL" id="CAJZBQ010000013">
    <property type="protein sequence ID" value="CAG9315267.1"/>
    <property type="molecule type" value="Genomic_DNA"/>
</dbReference>